<evidence type="ECO:0000259" key="5">
    <source>
        <dbReference type="PROSITE" id="PS50110"/>
    </source>
</evidence>
<protein>
    <submittedName>
        <fullName evidence="6">Response regulator transcription factor</fullName>
    </submittedName>
</protein>
<dbReference type="Proteomes" id="UP001479520">
    <property type="component" value="Chromosome"/>
</dbReference>
<sequence>MIRILIADDHDILRVGLRHILAESPDIVVGGEASNGIDAVTMLRKEHWDTLVLDLTMPGRNGIELIKQIRSEFPRLPILILSMHKEDIFAVRALKAGAAGYLCKDNAEAFLAEAIRKVHGGGLFINQNVAERLTMDILQGRHAELPHNRLTDREHQIFLLIVQGMGVSEIGRHLNLSVKTVSTHKASIQTKMDLANTAELVRYAVENRLVEGEA</sequence>
<dbReference type="EMBL" id="CP151406">
    <property type="protein sequence ID" value="WZJ22266.1"/>
    <property type="molecule type" value="Genomic_DNA"/>
</dbReference>
<dbReference type="SMART" id="SM00421">
    <property type="entry name" value="HTH_LUXR"/>
    <property type="match status" value="1"/>
</dbReference>
<dbReference type="CDD" id="cd17535">
    <property type="entry name" value="REC_NarL-like"/>
    <property type="match status" value="1"/>
</dbReference>
<dbReference type="SUPFAM" id="SSF46894">
    <property type="entry name" value="C-terminal effector domain of the bipartite response regulators"/>
    <property type="match status" value="1"/>
</dbReference>
<dbReference type="InterPro" id="IPR011006">
    <property type="entry name" value="CheY-like_superfamily"/>
</dbReference>
<dbReference type="PANTHER" id="PTHR43214">
    <property type="entry name" value="TWO-COMPONENT RESPONSE REGULATOR"/>
    <property type="match status" value="1"/>
</dbReference>
<dbReference type="PROSITE" id="PS50043">
    <property type="entry name" value="HTH_LUXR_2"/>
    <property type="match status" value="1"/>
</dbReference>
<feature type="modified residue" description="4-aspartylphosphate" evidence="3">
    <location>
        <position position="54"/>
    </location>
</feature>
<keyword evidence="7" id="KW-1185">Reference proteome</keyword>
<evidence type="ECO:0000256" key="1">
    <source>
        <dbReference type="ARBA" id="ARBA00022553"/>
    </source>
</evidence>
<dbReference type="SUPFAM" id="SSF52172">
    <property type="entry name" value="CheY-like"/>
    <property type="match status" value="1"/>
</dbReference>
<keyword evidence="1 3" id="KW-0597">Phosphoprotein</keyword>
<proteinExistence type="predicted"/>
<dbReference type="InterPro" id="IPR000792">
    <property type="entry name" value="Tscrpt_reg_LuxR_C"/>
</dbReference>
<dbReference type="InterPro" id="IPR001789">
    <property type="entry name" value="Sig_transdc_resp-reg_receiver"/>
</dbReference>
<dbReference type="SMART" id="SM00448">
    <property type="entry name" value="REC"/>
    <property type="match status" value="1"/>
</dbReference>
<dbReference type="InterPro" id="IPR058245">
    <property type="entry name" value="NreC/VraR/RcsB-like_REC"/>
</dbReference>
<dbReference type="PANTHER" id="PTHR43214:SF43">
    <property type="entry name" value="TWO-COMPONENT RESPONSE REGULATOR"/>
    <property type="match status" value="1"/>
</dbReference>
<accession>A0ABZ2XLX6</accession>
<dbReference type="PRINTS" id="PR00038">
    <property type="entry name" value="HTHLUXR"/>
</dbReference>
<feature type="domain" description="HTH luxR-type" evidence="4">
    <location>
        <begin position="143"/>
        <end position="208"/>
    </location>
</feature>
<evidence type="ECO:0000313" key="7">
    <source>
        <dbReference type="Proteomes" id="UP001479520"/>
    </source>
</evidence>
<evidence type="ECO:0000256" key="3">
    <source>
        <dbReference type="PROSITE-ProRule" id="PRU00169"/>
    </source>
</evidence>
<dbReference type="InterPro" id="IPR039420">
    <property type="entry name" value="WalR-like"/>
</dbReference>
<evidence type="ECO:0000313" key="6">
    <source>
        <dbReference type="EMBL" id="WZJ22266.1"/>
    </source>
</evidence>
<keyword evidence="2" id="KW-0238">DNA-binding</keyword>
<evidence type="ECO:0000259" key="4">
    <source>
        <dbReference type="PROSITE" id="PS50043"/>
    </source>
</evidence>
<dbReference type="CDD" id="cd06170">
    <property type="entry name" value="LuxR_C_like"/>
    <property type="match status" value="1"/>
</dbReference>
<feature type="domain" description="Response regulatory" evidence="5">
    <location>
        <begin position="3"/>
        <end position="119"/>
    </location>
</feature>
<dbReference type="InterPro" id="IPR016032">
    <property type="entry name" value="Sig_transdc_resp-reg_C-effctor"/>
</dbReference>
<organism evidence="6 7">
    <name type="scientific">Azonexus hydrophilus</name>
    <dbReference type="NCBI Taxonomy" id="418702"/>
    <lineage>
        <taxon>Bacteria</taxon>
        <taxon>Pseudomonadati</taxon>
        <taxon>Pseudomonadota</taxon>
        <taxon>Betaproteobacteria</taxon>
        <taxon>Rhodocyclales</taxon>
        <taxon>Azonexaceae</taxon>
        <taxon>Azonexus</taxon>
    </lineage>
</organism>
<gene>
    <name evidence="6" type="ORF">AADV58_03685</name>
</gene>
<dbReference type="PROSITE" id="PS50110">
    <property type="entry name" value="RESPONSE_REGULATORY"/>
    <property type="match status" value="1"/>
</dbReference>
<dbReference type="RefSeq" id="WP_028993582.1">
    <property type="nucleotide sequence ID" value="NZ_CP151406.1"/>
</dbReference>
<evidence type="ECO:0000256" key="2">
    <source>
        <dbReference type="ARBA" id="ARBA00023125"/>
    </source>
</evidence>
<dbReference type="Pfam" id="PF00072">
    <property type="entry name" value="Response_reg"/>
    <property type="match status" value="1"/>
</dbReference>
<dbReference type="PROSITE" id="PS00622">
    <property type="entry name" value="HTH_LUXR_1"/>
    <property type="match status" value="1"/>
</dbReference>
<dbReference type="Gene3D" id="3.40.50.2300">
    <property type="match status" value="1"/>
</dbReference>
<name>A0ABZ2XLX6_9RHOO</name>
<dbReference type="Pfam" id="PF00196">
    <property type="entry name" value="GerE"/>
    <property type="match status" value="1"/>
</dbReference>
<reference evidence="6 7" key="1">
    <citation type="submission" date="2024-04" db="EMBL/GenBank/DDBJ databases">
        <title>Dissimilatory iodate-reducing microorganisms contribute to the enrichment of iodine in groundwater.</title>
        <authorList>
            <person name="Jiang Z."/>
        </authorList>
    </citation>
    <scope>NUCLEOTIDE SEQUENCE [LARGE SCALE GENOMIC DNA]</scope>
    <source>
        <strain evidence="6 7">NCP973</strain>
    </source>
</reference>